<dbReference type="InterPro" id="IPR053308">
    <property type="entry name" value="Vago-like"/>
</dbReference>
<dbReference type="PANTHER" id="PTHR39957">
    <property type="entry name" value="AT09846P1-RELATED"/>
    <property type="match status" value="1"/>
</dbReference>
<sequence length="187" mass="21636">MYLLMLSLLLLLQSNVINLTFATPSTYARDRFLANSRCVDSETGRELYVGDSFTRSGRCINVQCLDTLQLWEDRCQVPQLEGNCTKIPVANEFLDYPRCCPTYECTSYKTDDNSITYETRTFDRYGRLLTERIMQRVRVLVHHPQSQYPGNGNQDWKCDENGRDCTRTVYPIGNAASRDNVLQIKYT</sequence>
<evidence type="ECO:0000259" key="4">
    <source>
        <dbReference type="SMART" id="SM01318"/>
    </source>
</evidence>
<accession>A0A1I8Q2F7</accession>
<evidence type="ECO:0000313" key="5">
    <source>
        <dbReference type="EnsemblMetazoa" id="SCAU013245-PA"/>
    </source>
</evidence>
<keyword evidence="3" id="KW-0732">Signal</keyword>
<reference evidence="5" key="1">
    <citation type="submission" date="2020-05" db="UniProtKB">
        <authorList>
            <consortium name="EnsemblMetazoa"/>
        </authorList>
    </citation>
    <scope>IDENTIFICATION</scope>
    <source>
        <strain evidence="5">USDA</strain>
    </source>
</reference>
<dbReference type="Pfam" id="PF15430">
    <property type="entry name" value="SVWC"/>
    <property type="match status" value="1"/>
</dbReference>
<keyword evidence="6" id="KW-1185">Reference proteome</keyword>
<dbReference type="GO" id="GO:0005576">
    <property type="term" value="C:extracellular region"/>
    <property type="evidence" value="ECO:0007669"/>
    <property type="project" value="UniProtKB-SubCell"/>
</dbReference>
<comment type="subcellular location">
    <subcellularLocation>
        <location evidence="1">Secreted</location>
    </subcellularLocation>
</comment>
<organism evidence="5 6">
    <name type="scientific">Stomoxys calcitrans</name>
    <name type="common">Stable fly</name>
    <name type="synonym">Conops calcitrans</name>
    <dbReference type="NCBI Taxonomy" id="35570"/>
    <lineage>
        <taxon>Eukaryota</taxon>
        <taxon>Metazoa</taxon>
        <taxon>Ecdysozoa</taxon>
        <taxon>Arthropoda</taxon>
        <taxon>Hexapoda</taxon>
        <taxon>Insecta</taxon>
        <taxon>Pterygota</taxon>
        <taxon>Neoptera</taxon>
        <taxon>Endopterygota</taxon>
        <taxon>Diptera</taxon>
        <taxon>Brachycera</taxon>
        <taxon>Muscomorpha</taxon>
        <taxon>Muscoidea</taxon>
        <taxon>Muscidae</taxon>
        <taxon>Stomoxys</taxon>
    </lineage>
</organism>
<evidence type="ECO:0000256" key="1">
    <source>
        <dbReference type="ARBA" id="ARBA00004613"/>
    </source>
</evidence>
<feature type="chain" id="PRO_5009327696" description="Single domain-containing protein" evidence="3">
    <location>
        <begin position="23"/>
        <end position="187"/>
    </location>
</feature>
<dbReference type="KEGG" id="scac:106084153"/>
<evidence type="ECO:0000256" key="2">
    <source>
        <dbReference type="ARBA" id="ARBA00022525"/>
    </source>
</evidence>
<feature type="domain" description="Single" evidence="4">
    <location>
        <begin position="38"/>
        <end position="105"/>
    </location>
</feature>
<name>A0A1I8Q2F7_STOCA</name>
<dbReference type="AlphaFoldDB" id="A0A1I8Q2F7"/>
<gene>
    <name evidence="5" type="primary">106084153</name>
</gene>
<dbReference type="PANTHER" id="PTHR39957:SF1">
    <property type="entry name" value="AT09846P1-RELATED"/>
    <property type="match status" value="1"/>
</dbReference>
<evidence type="ECO:0000313" key="6">
    <source>
        <dbReference type="Proteomes" id="UP000095300"/>
    </source>
</evidence>
<dbReference type="EnsemblMetazoa" id="SCAU013245-RA">
    <property type="protein sequence ID" value="SCAU013245-PA"/>
    <property type="gene ID" value="SCAU013245"/>
</dbReference>
<dbReference type="OrthoDB" id="7769664at2759"/>
<evidence type="ECO:0000256" key="3">
    <source>
        <dbReference type="SAM" id="SignalP"/>
    </source>
</evidence>
<proteinExistence type="predicted"/>
<keyword evidence="2" id="KW-0964">Secreted</keyword>
<dbReference type="SMART" id="SM01318">
    <property type="entry name" value="SVWC"/>
    <property type="match status" value="1"/>
</dbReference>
<protein>
    <recommendedName>
        <fullName evidence="4">Single domain-containing protein</fullName>
    </recommendedName>
</protein>
<dbReference type="Proteomes" id="UP000095300">
    <property type="component" value="Unassembled WGS sequence"/>
</dbReference>
<dbReference type="VEuPathDB" id="VectorBase:SCAU013245"/>
<feature type="signal peptide" evidence="3">
    <location>
        <begin position="1"/>
        <end position="22"/>
    </location>
</feature>
<dbReference type="InterPro" id="IPR029277">
    <property type="entry name" value="SVWC_dom"/>
</dbReference>